<dbReference type="HOGENOM" id="CLU_750430_0_0_1"/>
<dbReference type="Pfam" id="PF03061">
    <property type="entry name" value="4HBT"/>
    <property type="match status" value="1"/>
</dbReference>
<feature type="domain" description="Thioesterase" evidence="10">
    <location>
        <begin position="253"/>
        <end position="333"/>
    </location>
</feature>
<evidence type="ECO:0000256" key="8">
    <source>
        <dbReference type="ARBA" id="ARBA00023128"/>
    </source>
</evidence>
<dbReference type="PROSITE" id="PS51808">
    <property type="entry name" value="CHCH"/>
    <property type="match status" value="1"/>
</dbReference>
<dbReference type="AlphaFoldDB" id="A0A093UML5"/>
<evidence type="ECO:0000256" key="9">
    <source>
        <dbReference type="ARBA" id="ARBA00023157"/>
    </source>
</evidence>
<keyword evidence="8" id="KW-0496">Mitochondrion</keyword>
<evidence type="ECO:0000256" key="1">
    <source>
        <dbReference type="ARBA" id="ARBA00003195"/>
    </source>
</evidence>
<evidence type="ECO:0000256" key="7">
    <source>
        <dbReference type="ARBA" id="ARBA00022982"/>
    </source>
</evidence>
<dbReference type="InterPro" id="IPR006683">
    <property type="entry name" value="Thioestr_dom"/>
</dbReference>
<organism evidence="11">
    <name type="scientific">Talaromyces marneffei PM1</name>
    <dbReference type="NCBI Taxonomy" id="1077442"/>
    <lineage>
        <taxon>Eukaryota</taxon>
        <taxon>Fungi</taxon>
        <taxon>Dikarya</taxon>
        <taxon>Ascomycota</taxon>
        <taxon>Pezizomycotina</taxon>
        <taxon>Eurotiomycetes</taxon>
        <taxon>Eurotiomycetidae</taxon>
        <taxon>Eurotiales</taxon>
        <taxon>Trichocomaceae</taxon>
        <taxon>Talaromyces</taxon>
        <taxon>Talaromyces sect. Talaromyces</taxon>
    </lineage>
</organism>
<gene>
    <name evidence="11" type="ORF">GQ26_0590440</name>
</gene>
<keyword evidence="9" id="KW-1015">Disulfide bond</keyword>
<dbReference type="EMBL" id="JPOX01000059">
    <property type="protein sequence ID" value="KFX41487.1"/>
    <property type="molecule type" value="Genomic_DNA"/>
</dbReference>
<comment type="caution">
    <text evidence="11">The sequence shown here is derived from an EMBL/GenBank/DDBJ whole genome shotgun (WGS) entry which is preliminary data.</text>
</comment>
<dbReference type="Gene3D" id="3.10.129.10">
    <property type="entry name" value="Hotdog Thioesterase"/>
    <property type="match status" value="1"/>
</dbReference>
<keyword evidence="11" id="KW-0830">Ubiquinone</keyword>
<protein>
    <submittedName>
        <fullName evidence="11">NADH-ubiquinone oxidoreductase 20.8 kDa subunit</fullName>
    </submittedName>
</protein>
<dbReference type="SUPFAM" id="SSF54637">
    <property type="entry name" value="Thioesterase/thiol ester dehydrase-isomerase"/>
    <property type="match status" value="1"/>
</dbReference>
<reference evidence="11" key="1">
    <citation type="journal article" date="2014" name="PLoS Genet.">
        <title>Signature Gene Expression Reveals Novel Clues to the Molecular Mechanisms of Dimorphic Transition in Penicillium marneffei.</title>
        <authorList>
            <person name="Yang E."/>
            <person name="Wang G."/>
            <person name="Cai J."/>
            <person name="Woo P.C."/>
            <person name="Lau S.K."/>
            <person name="Yuen K.-Y."/>
            <person name="Chow W.-N."/>
            <person name="Lin X."/>
        </authorList>
    </citation>
    <scope>NUCLEOTIDE SEQUENCE [LARGE SCALE GENOMIC DNA]</scope>
    <source>
        <strain evidence="11">PM1</strain>
    </source>
</reference>
<dbReference type="GO" id="GO:0005739">
    <property type="term" value="C:mitochondrion"/>
    <property type="evidence" value="ECO:0007669"/>
    <property type="project" value="UniProtKB-SubCell"/>
</dbReference>
<dbReference type="CDD" id="cd03443">
    <property type="entry name" value="PaaI_thioesterase"/>
    <property type="match status" value="1"/>
</dbReference>
<evidence type="ECO:0000256" key="5">
    <source>
        <dbReference type="ARBA" id="ARBA00022660"/>
    </source>
</evidence>
<proteinExistence type="inferred from homology"/>
<keyword evidence="6" id="KW-0677">Repeat</keyword>
<keyword evidence="5" id="KW-0679">Respiratory chain</keyword>
<comment type="subcellular location">
    <subcellularLocation>
        <location evidence="2">Mitochondrion</location>
    </subcellularLocation>
</comment>
<evidence type="ECO:0000256" key="3">
    <source>
        <dbReference type="ARBA" id="ARBA00010705"/>
    </source>
</evidence>
<name>A0A093UML5_TALMA</name>
<evidence type="ECO:0000259" key="10">
    <source>
        <dbReference type="Pfam" id="PF03061"/>
    </source>
</evidence>
<sequence length="369" mass="41890">MAAREPQFSQHILVDTTPMPNDIPKVQEIGATSAPLMSASFFIGDRCRAYNDDYMKCKAEANGRGELDCLKEGRKVTRCAASVIKDINTHCLKQFNAHWQCLENNNHHMFECRKPEIDLNQCVFEKLGLKKTIPGTPENVTPVHLRPKQIYAQYPGNHSRELHHFNTYQEVSKTEFQKYLPASWKKRTVTRNNGYQGWTSTFHQTGCHGGSRELHGIGYDTKLLTQDLRFIDADPSGSCVWEMTVDETWCNMNGVLHGGAYGVIFDMCTAITMQTISRPGYWEFLAGVTRTLNISYLKAIPLGTAIRINCQVEQHGKTMALISAYIESPDGKTKYATAEHHKVHVPAIKEFALRLEALKVARRRERQKL</sequence>
<evidence type="ECO:0000256" key="4">
    <source>
        <dbReference type="ARBA" id="ARBA00022448"/>
    </source>
</evidence>
<dbReference type="InterPro" id="IPR016680">
    <property type="entry name" value="NDUFA8"/>
</dbReference>
<comment type="function">
    <text evidence="1">Accessory subunit of the mitochondrial membrane respiratory chain NADH dehydrogenase (Complex I), that is believed not to be involved in catalysis. Complex I functions in the transfer of electrons from NADH to the respiratory chain. The immediate electron acceptor for the enzyme is believed to be ubiquinone.</text>
</comment>
<keyword evidence="7" id="KW-0249">Electron transport</keyword>
<evidence type="ECO:0000313" key="11">
    <source>
        <dbReference type="EMBL" id="KFX41487.1"/>
    </source>
</evidence>
<comment type="similarity">
    <text evidence="3">Belongs to the complex I NDUFA8 subunit family.</text>
</comment>
<dbReference type="PANTHER" id="PTHR13344">
    <property type="entry name" value="NADH-UBIQUINONE OXIDOREDUCTASE"/>
    <property type="match status" value="1"/>
</dbReference>
<dbReference type="InterPro" id="IPR029069">
    <property type="entry name" value="HotDog_dom_sf"/>
</dbReference>
<evidence type="ECO:0000256" key="2">
    <source>
        <dbReference type="ARBA" id="ARBA00004173"/>
    </source>
</evidence>
<dbReference type="PANTHER" id="PTHR13344:SF0">
    <property type="entry name" value="NADH DEHYDROGENASE [UBIQUINONE] 1 ALPHA SUBCOMPLEX SUBUNIT 8"/>
    <property type="match status" value="1"/>
</dbReference>
<dbReference type="GO" id="GO:0006120">
    <property type="term" value="P:mitochondrial electron transport, NADH to ubiquinone"/>
    <property type="evidence" value="ECO:0007669"/>
    <property type="project" value="InterPro"/>
</dbReference>
<evidence type="ECO:0000256" key="6">
    <source>
        <dbReference type="ARBA" id="ARBA00022737"/>
    </source>
</evidence>
<accession>A0A093UML5</accession>
<keyword evidence="4" id="KW-0813">Transport</keyword>